<keyword evidence="3 14" id="KW-0813">Transport</keyword>
<dbReference type="EMBL" id="CP024904">
    <property type="protein sequence ID" value="AXF25782.1"/>
    <property type="molecule type" value="Genomic_DNA"/>
</dbReference>
<keyword evidence="4 14" id="KW-1134">Transmembrane beta strand</keyword>
<dbReference type="GO" id="GO:0015344">
    <property type="term" value="F:siderophore uptake transmembrane transporter activity"/>
    <property type="evidence" value="ECO:0007669"/>
    <property type="project" value="TreeGrafter"/>
</dbReference>
<evidence type="ECO:0000256" key="9">
    <source>
        <dbReference type="ARBA" id="ARBA00023065"/>
    </source>
</evidence>
<evidence type="ECO:0000256" key="11">
    <source>
        <dbReference type="ARBA" id="ARBA00023136"/>
    </source>
</evidence>
<dbReference type="NCBIfam" id="TIGR01783">
    <property type="entry name" value="TonB-siderophor"/>
    <property type="match status" value="1"/>
</dbReference>
<dbReference type="SMART" id="SM00965">
    <property type="entry name" value="STN"/>
    <property type="match status" value="1"/>
</dbReference>
<evidence type="ECO:0000313" key="17">
    <source>
        <dbReference type="EMBL" id="AXF25782.1"/>
    </source>
</evidence>
<keyword evidence="8" id="KW-0408">Iron</keyword>
<dbReference type="Gene3D" id="2.40.170.20">
    <property type="entry name" value="TonB-dependent receptor, beta-barrel domain"/>
    <property type="match status" value="1"/>
</dbReference>
<keyword evidence="10 15" id="KW-0798">TonB box</keyword>
<name>A0A2Z5N853_BURPY</name>
<keyword evidence="12" id="KW-0675">Receptor</keyword>
<evidence type="ECO:0000256" key="6">
    <source>
        <dbReference type="ARBA" id="ARBA00022692"/>
    </source>
</evidence>
<dbReference type="Pfam" id="PF00593">
    <property type="entry name" value="TonB_dep_Rec_b-barrel"/>
    <property type="match status" value="1"/>
</dbReference>
<dbReference type="InterPro" id="IPR011662">
    <property type="entry name" value="Secretin/TonB_short_N"/>
</dbReference>
<dbReference type="Proteomes" id="UP000253104">
    <property type="component" value="Chromosome mHSR5_C"/>
</dbReference>
<evidence type="ECO:0000256" key="13">
    <source>
        <dbReference type="ARBA" id="ARBA00023237"/>
    </source>
</evidence>
<evidence type="ECO:0000256" key="12">
    <source>
        <dbReference type="ARBA" id="ARBA00023170"/>
    </source>
</evidence>
<dbReference type="OrthoDB" id="174652at2"/>
<dbReference type="InterPro" id="IPR036942">
    <property type="entry name" value="Beta-barrel_TonB_sf"/>
</dbReference>
<dbReference type="CDD" id="cd01347">
    <property type="entry name" value="ligand_gated_channel"/>
    <property type="match status" value="1"/>
</dbReference>
<proteinExistence type="inferred from homology"/>
<accession>A0A2Z5N853</accession>
<evidence type="ECO:0000256" key="4">
    <source>
        <dbReference type="ARBA" id="ARBA00022452"/>
    </source>
</evidence>
<gene>
    <name evidence="17" type="ORF">CUJ89_35805</name>
</gene>
<dbReference type="InterPro" id="IPR037066">
    <property type="entry name" value="Plug_dom_sf"/>
</dbReference>
<evidence type="ECO:0000256" key="8">
    <source>
        <dbReference type="ARBA" id="ARBA00023004"/>
    </source>
</evidence>
<evidence type="ECO:0000313" key="18">
    <source>
        <dbReference type="Proteomes" id="UP000253104"/>
    </source>
</evidence>
<dbReference type="GO" id="GO:0009279">
    <property type="term" value="C:cell outer membrane"/>
    <property type="evidence" value="ECO:0007669"/>
    <property type="project" value="UniProtKB-SubCell"/>
</dbReference>
<dbReference type="GO" id="GO:0015891">
    <property type="term" value="P:siderophore transport"/>
    <property type="evidence" value="ECO:0007669"/>
    <property type="project" value="InterPro"/>
</dbReference>
<comment type="similarity">
    <text evidence="2 14 15">Belongs to the TonB-dependent receptor family.</text>
</comment>
<evidence type="ECO:0000256" key="10">
    <source>
        <dbReference type="ARBA" id="ARBA00023077"/>
    </source>
</evidence>
<dbReference type="PANTHER" id="PTHR32552:SF68">
    <property type="entry name" value="FERRICHROME OUTER MEMBRANE TRANSPORTER_PHAGE RECEPTOR"/>
    <property type="match status" value="1"/>
</dbReference>
<evidence type="ECO:0000259" key="16">
    <source>
        <dbReference type="SMART" id="SM00965"/>
    </source>
</evidence>
<dbReference type="InterPro" id="IPR012910">
    <property type="entry name" value="Plug_dom"/>
</dbReference>
<dbReference type="Pfam" id="PF07715">
    <property type="entry name" value="Plug"/>
    <property type="match status" value="1"/>
</dbReference>
<dbReference type="PROSITE" id="PS52016">
    <property type="entry name" value="TONB_DEPENDENT_REC_3"/>
    <property type="match status" value="1"/>
</dbReference>
<dbReference type="InterPro" id="IPR000531">
    <property type="entry name" value="Beta-barrel_TonB"/>
</dbReference>
<dbReference type="GO" id="GO:0038023">
    <property type="term" value="F:signaling receptor activity"/>
    <property type="evidence" value="ECO:0007669"/>
    <property type="project" value="InterPro"/>
</dbReference>
<feature type="domain" description="Secretin/TonB short N-terminal" evidence="16">
    <location>
        <begin position="58"/>
        <end position="109"/>
    </location>
</feature>
<comment type="subcellular location">
    <subcellularLocation>
        <location evidence="1 14">Cell outer membrane</location>
        <topology evidence="1 14">Multi-pass membrane protein</topology>
    </subcellularLocation>
</comment>
<evidence type="ECO:0000256" key="15">
    <source>
        <dbReference type="RuleBase" id="RU003357"/>
    </source>
</evidence>
<evidence type="ECO:0000256" key="3">
    <source>
        <dbReference type="ARBA" id="ARBA00022448"/>
    </source>
</evidence>
<evidence type="ECO:0000256" key="2">
    <source>
        <dbReference type="ARBA" id="ARBA00009810"/>
    </source>
</evidence>
<sequence>MFSVFSKIGVNGIVGWVLAAIGCGVAALAYGDDGAVAFHVAGGPLDSVLLEIARQAHGVLSFDSVLATGRQAGPLDGTMTAAEAFARALAGTRLELATADDGTWTLRRTGGADMRSAGIVLPPIQVRARADDEFAEPRSAAAARVDLPLAETPQSVGVVNRAVLESQQAESVADALANVSGATPVYDESNANYGVGIRGYTAQAPLVDGMIVESADYPPLAGIERVEVVKGPATALAGGAPNGGIVNLVTKQPRFDRHATWQTTLSSRGRRESTVDLSDASHDGRLGYRFVASGNLNGRTYGGYDGQHGFFVAPSVRYRDADTDVTLRIERYRQRVPALPYSVGGDDGLPLPHTSLEPAGARDDHLGNDSLRAALSAEHALGGGWKARVRATWLNYESISHWYVPYAPLDTPGSVVLYGLHSVQRRHESLAAGELLRTFDTHGVSGTVLAGVEYWRLSSTSDIAPYAFAVQNLYAPHPLPSVATGPLARTSDSAMRQLSGYLQLEMLIADRVRVLASLRHTNALLDKSLSSPLQRNAVWSPNLAVSYAITPSVNVYANWLRGFRPSLDTVTWDGKLLQPTRTEQIEAGVKLSLFGDALTATAAAYRLRDDGRIIGDPAHPGFYARVPGERSRGVEFDVAGQVLKGLNVIGSLTLATSNSIANPDGSQMRAPGAPSRAGSLWMTYAFQGPPLRGWGVGGGVFFRSQRGAGLPGYVVPGDARIDAAMFYRAEKWAMQLGVKNVFNRRLYGSALYPNFIPVLPGRTFVLTTTLAFG</sequence>
<dbReference type="PANTHER" id="PTHR32552">
    <property type="entry name" value="FERRICHROME IRON RECEPTOR-RELATED"/>
    <property type="match status" value="1"/>
</dbReference>
<evidence type="ECO:0000256" key="1">
    <source>
        <dbReference type="ARBA" id="ARBA00004571"/>
    </source>
</evidence>
<keyword evidence="5" id="KW-0410">Iron transport</keyword>
<evidence type="ECO:0000256" key="7">
    <source>
        <dbReference type="ARBA" id="ARBA00022729"/>
    </source>
</evidence>
<dbReference type="AlphaFoldDB" id="A0A2Z5N853"/>
<keyword evidence="11 14" id="KW-0472">Membrane</keyword>
<organism evidence="17 18">
    <name type="scientific">Burkholderia pyrrocinia</name>
    <name type="common">Pseudomonas pyrrocinia</name>
    <dbReference type="NCBI Taxonomy" id="60550"/>
    <lineage>
        <taxon>Bacteria</taxon>
        <taxon>Pseudomonadati</taxon>
        <taxon>Pseudomonadota</taxon>
        <taxon>Betaproteobacteria</taxon>
        <taxon>Burkholderiales</taxon>
        <taxon>Burkholderiaceae</taxon>
        <taxon>Burkholderia</taxon>
        <taxon>Burkholderia cepacia complex</taxon>
    </lineage>
</organism>
<evidence type="ECO:0000256" key="14">
    <source>
        <dbReference type="PROSITE-ProRule" id="PRU01360"/>
    </source>
</evidence>
<reference evidence="17 18" key="1">
    <citation type="journal article" date="2018" name="ISME J.">
        <title>Involvement of Burkholderiaceae and sulfurous volatiles in disease-suppressive soils.</title>
        <authorList>
            <person name="Carrion V.J."/>
            <person name="Cordovez V."/>
            <person name="Tyc O."/>
            <person name="Etalo D.W."/>
            <person name="de Bruijn I."/>
            <person name="de Jager V.C."/>
            <person name="Medema M.H."/>
            <person name="Eberl L."/>
            <person name="Raaijmakers J.M."/>
        </authorList>
    </citation>
    <scope>NUCLEOTIDE SEQUENCE [LARGE SCALE GENOMIC DNA]</scope>
    <source>
        <strain evidence="18">mHSR5</strain>
    </source>
</reference>
<protein>
    <recommendedName>
        <fullName evidence="16">Secretin/TonB short N-terminal domain-containing protein</fullName>
    </recommendedName>
</protein>
<keyword evidence="7" id="KW-0732">Signal</keyword>
<dbReference type="Gene3D" id="3.55.50.30">
    <property type="match status" value="1"/>
</dbReference>
<dbReference type="InterPro" id="IPR010105">
    <property type="entry name" value="TonB_sidphr_rcpt"/>
</dbReference>
<dbReference type="InterPro" id="IPR039426">
    <property type="entry name" value="TonB-dep_rcpt-like"/>
</dbReference>
<dbReference type="PROSITE" id="PS51257">
    <property type="entry name" value="PROKAR_LIPOPROTEIN"/>
    <property type="match status" value="1"/>
</dbReference>
<keyword evidence="9" id="KW-0406">Ion transport</keyword>
<dbReference type="SUPFAM" id="SSF56935">
    <property type="entry name" value="Porins"/>
    <property type="match status" value="1"/>
</dbReference>
<evidence type="ECO:0000256" key="5">
    <source>
        <dbReference type="ARBA" id="ARBA00022496"/>
    </source>
</evidence>
<keyword evidence="13 14" id="KW-0998">Cell outer membrane</keyword>
<dbReference type="Gene3D" id="2.170.130.10">
    <property type="entry name" value="TonB-dependent receptor, plug domain"/>
    <property type="match status" value="1"/>
</dbReference>
<keyword evidence="6 14" id="KW-0812">Transmembrane</keyword>